<keyword evidence="2" id="KW-1185">Reference proteome</keyword>
<gene>
    <name evidence="1" type="ORF">MEDL_43384</name>
</gene>
<comment type="caution">
    <text evidence="1">The sequence shown here is derived from an EMBL/GenBank/DDBJ whole genome shotgun (WGS) entry which is preliminary data.</text>
</comment>
<dbReference type="AlphaFoldDB" id="A0A8S3TG39"/>
<reference evidence="1" key="1">
    <citation type="submission" date="2021-03" db="EMBL/GenBank/DDBJ databases">
        <authorList>
            <person name="Bekaert M."/>
        </authorList>
    </citation>
    <scope>NUCLEOTIDE SEQUENCE</scope>
</reference>
<name>A0A8S3TG39_MYTED</name>
<evidence type="ECO:0000313" key="2">
    <source>
        <dbReference type="Proteomes" id="UP000683360"/>
    </source>
</evidence>
<evidence type="ECO:0000313" key="1">
    <source>
        <dbReference type="EMBL" id="CAG2230481.1"/>
    </source>
</evidence>
<dbReference type="Proteomes" id="UP000683360">
    <property type="component" value="Unassembled WGS sequence"/>
</dbReference>
<accession>A0A8S3TG39</accession>
<proteinExistence type="predicted"/>
<dbReference type="OrthoDB" id="5983457at2759"/>
<dbReference type="EMBL" id="CAJPWZ010002070">
    <property type="protein sequence ID" value="CAG2230481.1"/>
    <property type="molecule type" value="Genomic_DNA"/>
</dbReference>
<sequence length="446" mass="51182">MSNDCSISATYFCVFREKKTVFVCDTAVGQVKMITPSSSLLKYLEILHKLLSTFGFTKDKQNFSIDDAISRLADIDDFLCLCDIEIKTMTSEKHALQGPDGANSMQTKHDISQLITALKSLRDVVNETEPLFKAKFSLKSTSTTIVENLFSEMRAIDDTPLMIQFARRFSNCVRELFKRITQMCFLYYTSEYSHYEKFSSYCLNYHSLEEMSQPKEVKLSDTKINAMREWKVENGQCVRQLTVRNMSTKDHPGTLPLNCYLRKLPDVHELDFSKLSVDVQETVGTTVDIQETRNVIYSKGSTVCVFKRDINGLPSSPFYIVITSDCYKMPDDAKFVSGKWFAQDKIHPLDFVECTTETSETFIVESVIEIILLDDFQAEDDVIVISEDSYYACMTKVCIGSDMNDVTLQEEVEMDLEEESATNVARLPMRGKRKRKHRSDTDFMFY</sequence>
<protein>
    <submittedName>
        <fullName evidence="1">Uncharacterized protein</fullName>
    </submittedName>
</protein>
<organism evidence="1 2">
    <name type="scientific">Mytilus edulis</name>
    <name type="common">Blue mussel</name>
    <dbReference type="NCBI Taxonomy" id="6550"/>
    <lineage>
        <taxon>Eukaryota</taxon>
        <taxon>Metazoa</taxon>
        <taxon>Spiralia</taxon>
        <taxon>Lophotrochozoa</taxon>
        <taxon>Mollusca</taxon>
        <taxon>Bivalvia</taxon>
        <taxon>Autobranchia</taxon>
        <taxon>Pteriomorphia</taxon>
        <taxon>Mytilida</taxon>
        <taxon>Mytiloidea</taxon>
        <taxon>Mytilidae</taxon>
        <taxon>Mytilinae</taxon>
        <taxon>Mytilus</taxon>
    </lineage>
</organism>